<dbReference type="AlphaFoldDB" id="A0AAD6TP19"/>
<feature type="compositionally biased region" description="Basic and acidic residues" evidence="1">
    <location>
        <begin position="440"/>
        <end position="449"/>
    </location>
</feature>
<proteinExistence type="predicted"/>
<dbReference type="Proteomes" id="UP001222325">
    <property type="component" value="Unassembled WGS sequence"/>
</dbReference>
<evidence type="ECO:0000256" key="1">
    <source>
        <dbReference type="SAM" id="MobiDB-lite"/>
    </source>
</evidence>
<organism evidence="2 3">
    <name type="scientific">Mycena belliarum</name>
    <dbReference type="NCBI Taxonomy" id="1033014"/>
    <lineage>
        <taxon>Eukaryota</taxon>
        <taxon>Fungi</taxon>
        <taxon>Dikarya</taxon>
        <taxon>Basidiomycota</taxon>
        <taxon>Agaricomycotina</taxon>
        <taxon>Agaricomycetes</taxon>
        <taxon>Agaricomycetidae</taxon>
        <taxon>Agaricales</taxon>
        <taxon>Marasmiineae</taxon>
        <taxon>Mycenaceae</taxon>
        <taxon>Mycena</taxon>
    </lineage>
</organism>
<comment type="caution">
    <text evidence="2">The sequence shown here is derived from an EMBL/GenBank/DDBJ whole genome shotgun (WGS) entry which is preliminary data.</text>
</comment>
<feature type="compositionally biased region" description="Gly residues" evidence="1">
    <location>
        <begin position="530"/>
        <end position="541"/>
    </location>
</feature>
<dbReference type="EMBL" id="JARJCN010000175">
    <property type="protein sequence ID" value="KAJ7065902.1"/>
    <property type="molecule type" value="Genomic_DNA"/>
</dbReference>
<protein>
    <submittedName>
        <fullName evidence="2">Uncharacterized protein</fullName>
    </submittedName>
</protein>
<sequence>MSIEHLEPCLDASPEPGDGASHATGCLCGPNYLLIGFNGTSLLSGSIVRKGGQLGARGAQRERHRLVGVRGADIADTEAGMSVGPAQHDILGGQGGTSTGVLWSHPLSGANAMCHVTERSDPRIRGRSTPGDVCGRVKAEGRGGCPGRHQGCVSCLRAGSRGRGGTVVLHLAVPIDLQAVATHDWLVSAGGASARRLTSACPNTPPVLATICVARTRPAASRVPRAARAEAAAHSQLAVRALLALATHTSAGGAKVTTIVWHYERASRKPHAVLLARTHLPCPRRAASLEHGRPRAARASAAYSGNTTSMGVPAPAAQAPSVLHLRPLARGGVRACTRPSCVGGRTCFRTRARSRLTPAPAGCGLATHPMSKHARGGDFSRMGGSAPPPLARLAPASVSRNVAPRSVLGGLRVARRTLSRARRPTCGVAGSMRARHGGMRKADGARRGDGAQAAGAPELRWRTATGLGLGRDLREPRVRELHRDLLEADGAWRAHQRVRLWRTRVRDPPARPAARRALAATWEQQAGRADGTGGGLVGGRSGQSARRGACAIAGTLRVGGADAQGVCGGRSGSRGAARLWEADATRVCGGGGREAAAEGGAGRTRWPRAQLRCGGGRVMRRWEGGRGCVVASEGGGGAASVERAGLRVMYKSCDAPELSGSSFGVSTWRGGGTRLGRGCRSANVPLLIQDGMLSATCKFFSVTRLSPVNQSMAVGQLHYGRPPVTTYQLGPE</sequence>
<reference evidence="2" key="1">
    <citation type="submission" date="2023-03" db="EMBL/GenBank/DDBJ databases">
        <title>Massive genome expansion in bonnet fungi (Mycena s.s.) driven by repeated elements and novel gene families across ecological guilds.</title>
        <authorList>
            <consortium name="Lawrence Berkeley National Laboratory"/>
            <person name="Harder C.B."/>
            <person name="Miyauchi S."/>
            <person name="Viragh M."/>
            <person name="Kuo A."/>
            <person name="Thoen E."/>
            <person name="Andreopoulos B."/>
            <person name="Lu D."/>
            <person name="Skrede I."/>
            <person name="Drula E."/>
            <person name="Henrissat B."/>
            <person name="Morin E."/>
            <person name="Kohler A."/>
            <person name="Barry K."/>
            <person name="LaButti K."/>
            <person name="Morin E."/>
            <person name="Salamov A."/>
            <person name="Lipzen A."/>
            <person name="Mereny Z."/>
            <person name="Hegedus B."/>
            <person name="Baldrian P."/>
            <person name="Stursova M."/>
            <person name="Weitz H."/>
            <person name="Taylor A."/>
            <person name="Grigoriev I.V."/>
            <person name="Nagy L.G."/>
            <person name="Martin F."/>
            <person name="Kauserud H."/>
        </authorList>
    </citation>
    <scope>NUCLEOTIDE SEQUENCE</scope>
    <source>
        <strain evidence="2">CBHHK173m</strain>
    </source>
</reference>
<name>A0AAD6TP19_9AGAR</name>
<evidence type="ECO:0000313" key="2">
    <source>
        <dbReference type="EMBL" id="KAJ7065902.1"/>
    </source>
</evidence>
<feature type="region of interest" description="Disordered" evidence="1">
    <location>
        <begin position="522"/>
        <end position="541"/>
    </location>
</feature>
<keyword evidence="3" id="KW-1185">Reference proteome</keyword>
<feature type="region of interest" description="Disordered" evidence="1">
    <location>
        <begin position="429"/>
        <end position="454"/>
    </location>
</feature>
<evidence type="ECO:0000313" key="3">
    <source>
        <dbReference type="Proteomes" id="UP001222325"/>
    </source>
</evidence>
<accession>A0AAD6TP19</accession>
<gene>
    <name evidence="2" type="ORF">B0H15DRAFT_972925</name>
</gene>